<evidence type="ECO:0000313" key="2">
    <source>
        <dbReference type="Proteomes" id="UP000236333"/>
    </source>
</evidence>
<proteinExistence type="predicted"/>
<comment type="caution">
    <text evidence="1">The sequence shown here is derived from an EMBL/GenBank/DDBJ whole genome shotgun (WGS) entry which is preliminary data.</text>
</comment>
<accession>A0A2J8AGG6</accession>
<gene>
    <name evidence="1" type="ORF">TSOC_001545</name>
</gene>
<dbReference type="EMBL" id="PGGS01000026">
    <property type="protein sequence ID" value="PNH11615.1"/>
    <property type="molecule type" value="Genomic_DNA"/>
</dbReference>
<dbReference type="OrthoDB" id="35131at3166"/>
<sequence>MRQELFEEALQLIVAAVEQREVVMVDAGEWGYRRELGMRCAAKNWERHPVRKKIFDELAGRGWYEWSTCCRAASEGSSRRV</sequence>
<reference evidence="1 2" key="1">
    <citation type="journal article" date="2017" name="Mol. Biol. Evol.">
        <title>The 4-celled Tetrabaena socialis nuclear genome reveals the essential components for genetic control of cell number at the origin of multicellularity in the volvocine lineage.</title>
        <authorList>
            <person name="Featherston J."/>
            <person name="Arakaki Y."/>
            <person name="Hanschen E.R."/>
            <person name="Ferris P.J."/>
            <person name="Michod R.E."/>
            <person name="Olson B.J.S.C."/>
            <person name="Nozaki H."/>
            <person name="Durand P.M."/>
        </authorList>
    </citation>
    <scope>NUCLEOTIDE SEQUENCE [LARGE SCALE GENOMIC DNA]</scope>
    <source>
        <strain evidence="1 2">NIES-571</strain>
    </source>
</reference>
<dbReference type="AlphaFoldDB" id="A0A2J8AGG6"/>
<keyword evidence="2" id="KW-1185">Reference proteome</keyword>
<evidence type="ECO:0000313" key="1">
    <source>
        <dbReference type="EMBL" id="PNH11615.1"/>
    </source>
</evidence>
<name>A0A2J8AGG6_9CHLO</name>
<dbReference type="Proteomes" id="UP000236333">
    <property type="component" value="Unassembled WGS sequence"/>
</dbReference>
<protein>
    <submittedName>
        <fullName evidence="1">Uncharacterized protein</fullName>
    </submittedName>
</protein>
<organism evidence="1 2">
    <name type="scientific">Tetrabaena socialis</name>
    <dbReference type="NCBI Taxonomy" id="47790"/>
    <lineage>
        <taxon>Eukaryota</taxon>
        <taxon>Viridiplantae</taxon>
        <taxon>Chlorophyta</taxon>
        <taxon>core chlorophytes</taxon>
        <taxon>Chlorophyceae</taxon>
        <taxon>CS clade</taxon>
        <taxon>Chlamydomonadales</taxon>
        <taxon>Tetrabaenaceae</taxon>
        <taxon>Tetrabaena</taxon>
    </lineage>
</organism>